<protein>
    <submittedName>
        <fullName evidence="3">Acyltransferase 3</fullName>
    </submittedName>
</protein>
<dbReference type="PANTHER" id="PTHR23028:SF53">
    <property type="entry name" value="ACYL_TRANSF_3 DOMAIN-CONTAINING PROTEIN"/>
    <property type="match status" value="1"/>
</dbReference>
<dbReference type="Pfam" id="PF01757">
    <property type="entry name" value="Acyl_transf_3"/>
    <property type="match status" value="1"/>
</dbReference>
<feature type="transmembrane region" description="Helical" evidence="1">
    <location>
        <begin position="209"/>
        <end position="229"/>
    </location>
</feature>
<name>A0A0A2WGI5_9GAMM</name>
<feature type="transmembrane region" description="Helical" evidence="1">
    <location>
        <begin position="109"/>
        <end position="128"/>
    </location>
</feature>
<dbReference type="PATRIC" id="fig|1300345.3.peg.1490"/>
<sequence>MDVFFVLSGYLITQVLLANPDLPTFYWRRFKRLVPPFALMLAAYLWAAPKVEPNHPHWRDALAAFFHLSDYTLPLYQFPDYLRHTWSLAIEEQFYLLWPLILLRKKPGFTVLIAAWAALTVWKFQWGWSAAYTRFDTHCTGLVLGCALAMLPRFNLPTWPFLLGLLGCVLVFKFNDASSHETGVIVVELFTACILLGNAPKWLSARSLVYLGKLSYGIYLWHFALAYWMHKQGMRWDFVLAASTLFGVGMAALSYHTLEALFRSNRPALDAAARHGEGDHVAGFQPQLERERS</sequence>
<dbReference type="EMBL" id="JRKJ01000008">
    <property type="protein sequence ID" value="KGQ19296.1"/>
    <property type="molecule type" value="Genomic_DNA"/>
</dbReference>
<dbReference type="PANTHER" id="PTHR23028">
    <property type="entry name" value="ACETYLTRANSFERASE"/>
    <property type="match status" value="1"/>
</dbReference>
<dbReference type="GO" id="GO:0016747">
    <property type="term" value="F:acyltransferase activity, transferring groups other than amino-acyl groups"/>
    <property type="evidence" value="ECO:0007669"/>
    <property type="project" value="InterPro"/>
</dbReference>
<reference evidence="3 4" key="1">
    <citation type="submission" date="2014-09" db="EMBL/GenBank/DDBJ databases">
        <title>Genome sequences of Lysobacter dokdonensis DS-58.</title>
        <authorList>
            <person name="Kim J.F."/>
            <person name="Kwak M.-J."/>
        </authorList>
    </citation>
    <scope>NUCLEOTIDE SEQUENCE [LARGE SCALE GENOMIC DNA]</scope>
    <source>
        <strain evidence="3 4">DS-58</strain>
    </source>
</reference>
<comment type="caution">
    <text evidence="3">The sequence shown here is derived from an EMBL/GenBank/DDBJ whole genome shotgun (WGS) entry which is preliminary data.</text>
</comment>
<dbReference type="InterPro" id="IPR050879">
    <property type="entry name" value="Acyltransferase_3"/>
</dbReference>
<feature type="transmembrane region" description="Helical" evidence="1">
    <location>
        <begin position="236"/>
        <end position="255"/>
    </location>
</feature>
<organism evidence="3 4">
    <name type="scientific">Lysobacter dokdonensis DS-58</name>
    <dbReference type="NCBI Taxonomy" id="1300345"/>
    <lineage>
        <taxon>Bacteria</taxon>
        <taxon>Pseudomonadati</taxon>
        <taxon>Pseudomonadota</taxon>
        <taxon>Gammaproteobacteria</taxon>
        <taxon>Lysobacterales</taxon>
        <taxon>Lysobacteraceae</taxon>
        <taxon>Noviluteimonas</taxon>
    </lineage>
</organism>
<dbReference type="Proteomes" id="UP000030518">
    <property type="component" value="Unassembled WGS sequence"/>
</dbReference>
<keyword evidence="3" id="KW-0012">Acyltransferase</keyword>
<keyword evidence="1" id="KW-0812">Transmembrane</keyword>
<evidence type="ECO:0000313" key="3">
    <source>
        <dbReference type="EMBL" id="KGQ19296.1"/>
    </source>
</evidence>
<proteinExistence type="predicted"/>
<keyword evidence="1" id="KW-1133">Transmembrane helix</keyword>
<dbReference type="GO" id="GO:0000271">
    <property type="term" value="P:polysaccharide biosynthetic process"/>
    <property type="evidence" value="ECO:0007669"/>
    <property type="project" value="TreeGrafter"/>
</dbReference>
<evidence type="ECO:0000313" key="4">
    <source>
        <dbReference type="Proteomes" id="UP000030518"/>
    </source>
</evidence>
<keyword evidence="3" id="KW-0808">Transferase</keyword>
<dbReference type="GO" id="GO:0016020">
    <property type="term" value="C:membrane"/>
    <property type="evidence" value="ECO:0007669"/>
    <property type="project" value="TreeGrafter"/>
</dbReference>
<evidence type="ECO:0000256" key="1">
    <source>
        <dbReference type="SAM" id="Phobius"/>
    </source>
</evidence>
<keyword evidence="4" id="KW-1185">Reference proteome</keyword>
<dbReference type="InterPro" id="IPR002656">
    <property type="entry name" value="Acyl_transf_3_dom"/>
</dbReference>
<evidence type="ECO:0000259" key="2">
    <source>
        <dbReference type="Pfam" id="PF01757"/>
    </source>
</evidence>
<gene>
    <name evidence="3" type="ORF">LF41_2944</name>
</gene>
<keyword evidence="1" id="KW-0472">Membrane</keyword>
<accession>A0A0A2WGI5</accession>
<feature type="domain" description="Acyltransferase 3" evidence="2">
    <location>
        <begin position="1"/>
        <end position="251"/>
    </location>
</feature>
<dbReference type="AlphaFoldDB" id="A0A0A2WGI5"/>
<feature type="transmembrane region" description="Helical" evidence="1">
    <location>
        <begin position="184"/>
        <end position="203"/>
    </location>
</feature>
<dbReference type="eggNOG" id="COG1835">
    <property type="taxonomic scope" value="Bacteria"/>
</dbReference>